<accession>A0A9P7GB28</accession>
<organism evidence="2 3">
    <name type="scientific">Asterophora parasitica</name>
    <dbReference type="NCBI Taxonomy" id="117018"/>
    <lineage>
        <taxon>Eukaryota</taxon>
        <taxon>Fungi</taxon>
        <taxon>Dikarya</taxon>
        <taxon>Basidiomycota</taxon>
        <taxon>Agaricomycotina</taxon>
        <taxon>Agaricomycetes</taxon>
        <taxon>Agaricomycetidae</taxon>
        <taxon>Agaricales</taxon>
        <taxon>Tricholomatineae</taxon>
        <taxon>Lyophyllaceae</taxon>
        <taxon>Asterophora</taxon>
    </lineage>
</organism>
<proteinExistence type="predicted"/>
<feature type="compositionally biased region" description="Polar residues" evidence="1">
    <location>
        <begin position="18"/>
        <end position="32"/>
    </location>
</feature>
<keyword evidence="3" id="KW-1185">Reference proteome</keyword>
<name>A0A9P7GB28_9AGAR</name>
<dbReference type="OrthoDB" id="4072855at2759"/>
<gene>
    <name evidence="2" type="ORF">DXG03_002869</name>
</gene>
<reference evidence="2" key="1">
    <citation type="submission" date="2020-07" db="EMBL/GenBank/DDBJ databases">
        <authorList>
            <person name="Nieuwenhuis M."/>
            <person name="Van De Peppel L.J.J."/>
        </authorList>
    </citation>
    <scope>NUCLEOTIDE SEQUENCE</scope>
    <source>
        <strain evidence="2">AP01</strain>
        <tissue evidence="2">Mycelium</tissue>
    </source>
</reference>
<evidence type="ECO:0000256" key="1">
    <source>
        <dbReference type="SAM" id="MobiDB-lite"/>
    </source>
</evidence>
<comment type="caution">
    <text evidence="2">The sequence shown here is derived from an EMBL/GenBank/DDBJ whole genome shotgun (WGS) entry which is preliminary data.</text>
</comment>
<evidence type="ECO:0000313" key="2">
    <source>
        <dbReference type="EMBL" id="KAG5646566.1"/>
    </source>
</evidence>
<reference evidence="2" key="2">
    <citation type="submission" date="2021-10" db="EMBL/GenBank/DDBJ databases">
        <title>Phylogenomics reveals ancestral predisposition of the termite-cultivated fungus Termitomyces towards a domesticated lifestyle.</title>
        <authorList>
            <person name="Auxier B."/>
            <person name="Grum-Grzhimaylo A."/>
            <person name="Cardenas M.E."/>
            <person name="Lodge J.D."/>
            <person name="Laessoe T."/>
            <person name="Pedersen O."/>
            <person name="Smith M.E."/>
            <person name="Kuyper T.W."/>
            <person name="Franco-Molano E.A."/>
            <person name="Baroni T.J."/>
            <person name="Aanen D.K."/>
        </authorList>
    </citation>
    <scope>NUCLEOTIDE SEQUENCE</scope>
    <source>
        <strain evidence="2">AP01</strain>
        <tissue evidence="2">Mycelium</tissue>
    </source>
</reference>
<dbReference type="Proteomes" id="UP000775547">
    <property type="component" value="Unassembled WGS sequence"/>
</dbReference>
<protein>
    <submittedName>
        <fullName evidence="2">Uncharacterized protein</fullName>
    </submittedName>
</protein>
<evidence type="ECO:0000313" key="3">
    <source>
        <dbReference type="Proteomes" id="UP000775547"/>
    </source>
</evidence>
<feature type="region of interest" description="Disordered" evidence="1">
    <location>
        <begin position="1"/>
        <end position="32"/>
    </location>
</feature>
<dbReference type="AlphaFoldDB" id="A0A9P7GB28"/>
<sequence length="173" mass="18985">MSSSFKRVLTDEGHVSEGYTSPPSSDSLQFNPTGRVFFRSASDTLRDVFPRVPNPTPVVSPRKSNKRSLSDGYNSDGGVDEDKGTSDEDAIDIITGPEPRIPNRPVKALRKPRKPMLATRSLPAGEFILGDNKFNNDATMKPVAEEDDWSSGNFTAQGFDDEDQTSFQPMVLS</sequence>
<feature type="region of interest" description="Disordered" evidence="1">
    <location>
        <begin position="44"/>
        <end position="173"/>
    </location>
</feature>
<dbReference type="EMBL" id="JABCKV010000019">
    <property type="protein sequence ID" value="KAG5646566.1"/>
    <property type="molecule type" value="Genomic_DNA"/>
</dbReference>